<dbReference type="Gene3D" id="2.40.30.170">
    <property type="match status" value="1"/>
</dbReference>
<dbReference type="Gene3D" id="2.40.50.100">
    <property type="match status" value="1"/>
</dbReference>
<evidence type="ECO:0000313" key="6">
    <source>
        <dbReference type="Proteomes" id="UP000231474"/>
    </source>
</evidence>
<dbReference type="SUPFAM" id="SSF111369">
    <property type="entry name" value="HlyD-like secretion proteins"/>
    <property type="match status" value="1"/>
</dbReference>
<dbReference type="AlphaFoldDB" id="A0A2M8L497"/>
<accession>A0A2M8L497</accession>
<keyword evidence="2" id="KW-0175">Coiled coil</keyword>
<dbReference type="Gene3D" id="2.40.420.20">
    <property type="match status" value="1"/>
</dbReference>
<evidence type="ECO:0000259" key="4">
    <source>
        <dbReference type="Pfam" id="PF25990"/>
    </source>
</evidence>
<dbReference type="EMBL" id="PFEK01000019">
    <property type="protein sequence ID" value="PJE67688.1"/>
    <property type="molecule type" value="Genomic_DNA"/>
</dbReference>
<evidence type="ECO:0000259" key="3">
    <source>
        <dbReference type="Pfam" id="PF25989"/>
    </source>
</evidence>
<dbReference type="GO" id="GO:0015562">
    <property type="term" value="F:efflux transmembrane transporter activity"/>
    <property type="evidence" value="ECO:0007669"/>
    <property type="project" value="TreeGrafter"/>
</dbReference>
<feature type="coiled-coil region" evidence="2">
    <location>
        <begin position="111"/>
        <end position="138"/>
    </location>
</feature>
<sequence length="379" mass="41776">MSSNSGFTLSRQKEKKLLPKMIKTLLEKVKIHKKKIFIALLAILVAFVARSILFPKKPQVSTTRAKSEDLILTVSASGKTESQNQVDLKFQTSGKLAWVGVKEGDEVKKWQAVASLDKEELKKRIEKAMNDYLEERWDFEQSHADYGTSGKSKEEWLVSDAAKRILEKAQFDLNNVIIDVELADITAKLATIVSPIEGIVTHIDTPVAGVNITPATAVFTVADPNSVIFVANVDEADIGQVSLGQKVKITLDAYLDQEFEGQVKKISFASITTTGGGTAFPVEISLPENQDLKFKVGMNGDVEIITQEKSGVLTVPSDAIWRRDDKNFVWKVVSGKAKKQEVKTGLEVEDKTEILEGLSEGEEVVSKDVSKIKADQIVK</sequence>
<evidence type="ECO:0008006" key="7">
    <source>
        <dbReference type="Google" id="ProtNLM"/>
    </source>
</evidence>
<dbReference type="PANTHER" id="PTHR30469">
    <property type="entry name" value="MULTIDRUG RESISTANCE PROTEIN MDTA"/>
    <property type="match status" value="1"/>
</dbReference>
<name>A0A2M8L497_9BACT</name>
<evidence type="ECO:0000256" key="1">
    <source>
        <dbReference type="ARBA" id="ARBA00009477"/>
    </source>
</evidence>
<evidence type="ECO:0000256" key="2">
    <source>
        <dbReference type="SAM" id="Coils"/>
    </source>
</evidence>
<dbReference type="Pfam" id="PF25989">
    <property type="entry name" value="YknX_C"/>
    <property type="match status" value="1"/>
</dbReference>
<evidence type="ECO:0000313" key="5">
    <source>
        <dbReference type="EMBL" id="PJE67688.1"/>
    </source>
</evidence>
<organism evidence="5 6">
    <name type="scientific">Candidatus Shapirobacteria bacterium CG10_big_fil_rev_8_21_14_0_10_40_9</name>
    <dbReference type="NCBI Taxonomy" id="1974888"/>
    <lineage>
        <taxon>Bacteria</taxon>
        <taxon>Candidatus Shapironibacteriota</taxon>
    </lineage>
</organism>
<gene>
    <name evidence="5" type="ORF">COU95_01010</name>
</gene>
<feature type="domain" description="YknX-like C-terminal permuted SH3-like" evidence="3">
    <location>
        <begin position="312"/>
        <end position="373"/>
    </location>
</feature>
<comment type="caution">
    <text evidence="5">The sequence shown here is derived from an EMBL/GenBank/DDBJ whole genome shotgun (WGS) entry which is preliminary data.</text>
</comment>
<dbReference type="NCBIfam" id="TIGR01730">
    <property type="entry name" value="RND_mfp"/>
    <property type="match status" value="1"/>
</dbReference>
<dbReference type="InterPro" id="IPR006143">
    <property type="entry name" value="RND_pump_MFP"/>
</dbReference>
<dbReference type="GO" id="GO:1990281">
    <property type="term" value="C:efflux pump complex"/>
    <property type="evidence" value="ECO:0007669"/>
    <property type="project" value="TreeGrafter"/>
</dbReference>
<dbReference type="InterPro" id="IPR058637">
    <property type="entry name" value="YknX-like_C"/>
</dbReference>
<dbReference type="InterPro" id="IPR058636">
    <property type="entry name" value="Beta-barrel_YknX"/>
</dbReference>
<reference evidence="6" key="1">
    <citation type="submission" date="2017-09" db="EMBL/GenBank/DDBJ databases">
        <title>Depth-based differentiation of microbial function through sediment-hosted aquifers and enrichment of novel symbionts in the deep terrestrial subsurface.</title>
        <authorList>
            <person name="Probst A.J."/>
            <person name="Ladd B."/>
            <person name="Jarett J.K."/>
            <person name="Geller-Mcgrath D.E."/>
            <person name="Sieber C.M.K."/>
            <person name="Emerson J.B."/>
            <person name="Anantharaman K."/>
            <person name="Thomas B.C."/>
            <person name="Malmstrom R."/>
            <person name="Stieglmeier M."/>
            <person name="Klingl A."/>
            <person name="Woyke T."/>
            <person name="Ryan C.M."/>
            <person name="Banfield J.F."/>
        </authorList>
    </citation>
    <scope>NUCLEOTIDE SEQUENCE [LARGE SCALE GENOMIC DNA]</scope>
</reference>
<protein>
    <recommendedName>
        <fullName evidence="7">RND efflux pump membrane fusion protein barrel-sandwich domain-containing protein</fullName>
    </recommendedName>
</protein>
<dbReference type="PANTHER" id="PTHR30469:SF33">
    <property type="entry name" value="SLR1207 PROTEIN"/>
    <property type="match status" value="1"/>
</dbReference>
<comment type="similarity">
    <text evidence="1">Belongs to the membrane fusion protein (MFP) (TC 8.A.1) family.</text>
</comment>
<dbReference type="Proteomes" id="UP000231474">
    <property type="component" value="Unassembled WGS sequence"/>
</dbReference>
<proteinExistence type="inferred from homology"/>
<dbReference type="Pfam" id="PF25990">
    <property type="entry name" value="Beta-barrel_YknX"/>
    <property type="match status" value="1"/>
</dbReference>
<feature type="domain" description="YknX-like beta-barrel" evidence="4">
    <location>
        <begin position="231"/>
        <end position="304"/>
    </location>
</feature>